<feature type="compositionally biased region" description="Polar residues" evidence="1">
    <location>
        <begin position="28"/>
        <end position="48"/>
    </location>
</feature>
<accession>A0AA38GJ65</accession>
<comment type="caution">
    <text evidence="2">The sequence shown here is derived from an EMBL/GenBank/DDBJ whole genome shotgun (WGS) entry which is preliminary data.</text>
</comment>
<proteinExistence type="predicted"/>
<feature type="non-terminal residue" evidence="2">
    <location>
        <position position="86"/>
    </location>
</feature>
<evidence type="ECO:0000256" key="1">
    <source>
        <dbReference type="SAM" id="MobiDB-lite"/>
    </source>
</evidence>
<evidence type="ECO:0000313" key="2">
    <source>
        <dbReference type="EMBL" id="KAH9323102.1"/>
    </source>
</evidence>
<reference evidence="2 3" key="1">
    <citation type="journal article" date="2021" name="Nat. Plants">
        <title>The Taxus genome provides insights into paclitaxel biosynthesis.</title>
        <authorList>
            <person name="Xiong X."/>
            <person name="Gou J."/>
            <person name="Liao Q."/>
            <person name="Li Y."/>
            <person name="Zhou Q."/>
            <person name="Bi G."/>
            <person name="Li C."/>
            <person name="Du R."/>
            <person name="Wang X."/>
            <person name="Sun T."/>
            <person name="Guo L."/>
            <person name="Liang H."/>
            <person name="Lu P."/>
            <person name="Wu Y."/>
            <person name="Zhang Z."/>
            <person name="Ro D.K."/>
            <person name="Shang Y."/>
            <person name="Huang S."/>
            <person name="Yan J."/>
        </authorList>
    </citation>
    <scope>NUCLEOTIDE SEQUENCE [LARGE SCALE GENOMIC DNA]</scope>
    <source>
        <strain evidence="2">Ta-2019</strain>
    </source>
</reference>
<dbReference type="Proteomes" id="UP000824469">
    <property type="component" value="Unassembled WGS sequence"/>
</dbReference>
<dbReference type="EMBL" id="JAHRHJ020000003">
    <property type="protein sequence ID" value="KAH9323102.1"/>
    <property type="molecule type" value="Genomic_DNA"/>
</dbReference>
<organism evidence="2 3">
    <name type="scientific">Taxus chinensis</name>
    <name type="common">Chinese yew</name>
    <name type="synonym">Taxus wallichiana var. chinensis</name>
    <dbReference type="NCBI Taxonomy" id="29808"/>
    <lineage>
        <taxon>Eukaryota</taxon>
        <taxon>Viridiplantae</taxon>
        <taxon>Streptophyta</taxon>
        <taxon>Embryophyta</taxon>
        <taxon>Tracheophyta</taxon>
        <taxon>Spermatophyta</taxon>
        <taxon>Pinopsida</taxon>
        <taxon>Pinidae</taxon>
        <taxon>Conifers II</taxon>
        <taxon>Cupressales</taxon>
        <taxon>Taxaceae</taxon>
        <taxon>Taxus</taxon>
    </lineage>
</organism>
<feature type="region of interest" description="Disordered" evidence="1">
    <location>
        <begin position="26"/>
        <end position="60"/>
    </location>
</feature>
<name>A0AA38GJ65_TAXCH</name>
<evidence type="ECO:0000313" key="3">
    <source>
        <dbReference type="Proteomes" id="UP000824469"/>
    </source>
</evidence>
<sequence>INVKISMWESLAILGQRDLLQTAMAKWSGSNGPPNQQEKVLTNTTQPEGNHGEQGKNLRPPPFYVSLVIGDQLVYNFMIDSGASSY</sequence>
<gene>
    <name evidence="2" type="ORF">KI387_017741</name>
</gene>
<dbReference type="AlphaFoldDB" id="A0AA38GJ65"/>
<protein>
    <submittedName>
        <fullName evidence="2">Uncharacterized protein</fullName>
    </submittedName>
</protein>
<keyword evidence="3" id="KW-1185">Reference proteome</keyword>
<feature type="non-terminal residue" evidence="2">
    <location>
        <position position="1"/>
    </location>
</feature>